<keyword evidence="1" id="KW-0863">Zinc-finger</keyword>
<dbReference type="Proteomes" id="UP000607653">
    <property type="component" value="Unassembled WGS sequence"/>
</dbReference>
<evidence type="ECO:0000313" key="3">
    <source>
        <dbReference type="EMBL" id="DAD23207.1"/>
    </source>
</evidence>
<keyword evidence="4" id="KW-1185">Reference proteome</keyword>
<accession>A0A822XS96</accession>
<feature type="domain" description="CCHC-type" evidence="2">
    <location>
        <begin position="134"/>
        <end position="149"/>
    </location>
</feature>
<evidence type="ECO:0000313" key="4">
    <source>
        <dbReference type="Proteomes" id="UP000607653"/>
    </source>
</evidence>
<reference evidence="3 4" key="1">
    <citation type="journal article" date="2020" name="Mol. Biol. Evol.">
        <title>Distinct Expression and Methylation Patterns for Genes with Different Fates following a Single Whole-Genome Duplication in Flowering Plants.</title>
        <authorList>
            <person name="Shi T."/>
            <person name="Rahmani R.S."/>
            <person name="Gugger P.F."/>
            <person name="Wang M."/>
            <person name="Li H."/>
            <person name="Zhang Y."/>
            <person name="Li Z."/>
            <person name="Wang Q."/>
            <person name="Van de Peer Y."/>
            <person name="Marchal K."/>
            <person name="Chen J."/>
        </authorList>
    </citation>
    <scope>NUCLEOTIDE SEQUENCE [LARGE SCALE GENOMIC DNA]</scope>
    <source>
        <tissue evidence="3">Leaf</tissue>
    </source>
</reference>
<dbReference type="InterPro" id="IPR036875">
    <property type="entry name" value="Znf_CCHC_sf"/>
</dbReference>
<proteinExistence type="predicted"/>
<dbReference type="SUPFAM" id="SSF57756">
    <property type="entry name" value="Retrovirus zinc finger-like domains"/>
    <property type="match status" value="1"/>
</dbReference>
<dbReference type="InterPro" id="IPR040256">
    <property type="entry name" value="At4g02000-like"/>
</dbReference>
<keyword evidence="1" id="KW-0479">Metal-binding</keyword>
<evidence type="ECO:0000259" key="2">
    <source>
        <dbReference type="PROSITE" id="PS50158"/>
    </source>
</evidence>
<keyword evidence="1" id="KW-0862">Zinc</keyword>
<protein>
    <recommendedName>
        <fullName evidence="2">CCHC-type domain-containing protein</fullName>
    </recommendedName>
</protein>
<dbReference type="EMBL" id="DUZY01000001">
    <property type="protein sequence ID" value="DAD23207.1"/>
    <property type="molecule type" value="Genomic_DNA"/>
</dbReference>
<gene>
    <name evidence="3" type="ORF">HUJ06_024670</name>
</gene>
<evidence type="ECO:0000256" key="1">
    <source>
        <dbReference type="PROSITE-ProRule" id="PRU00047"/>
    </source>
</evidence>
<dbReference type="InterPro" id="IPR001878">
    <property type="entry name" value="Znf_CCHC"/>
</dbReference>
<organism evidence="3 4">
    <name type="scientific">Nelumbo nucifera</name>
    <name type="common">Sacred lotus</name>
    <dbReference type="NCBI Taxonomy" id="4432"/>
    <lineage>
        <taxon>Eukaryota</taxon>
        <taxon>Viridiplantae</taxon>
        <taxon>Streptophyta</taxon>
        <taxon>Embryophyta</taxon>
        <taxon>Tracheophyta</taxon>
        <taxon>Spermatophyta</taxon>
        <taxon>Magnoliopsida</taxon>
        <taxon>Proteales</taxon>
        <taxon>Nelumbonaceae</taxon>
        <taxon>Nelumbo</taxon>
    </lineage>
</organism>
<dbReference type="Pfam" id="PF14111">
    <property type="entry name" value="DUF4283"/>
    <property type="match status" value="1"/>
</dbReference>
<dbReference type="GO" id="GO:0008270">
    <property type="term" value="F:zinc ion binding"/>
    <property type="evidence" value="ECO:0007669"/>
    <property type="project" value="UniProtKB-KW"/>
</dbReference>
<dbReference type="PROSITE" id="PS50158">
    <property type="entry name" value="ZF_CCHC"/>
    <property type="match status" value="1"/>
</dbReference>
<name>A0A822XS96_NELNU</name>
<dbReference type="PANTHER" id="PTHR31286:SF180">
    <property type="entry name" value="OS10G0362600 PROTEIN"/>
    <property type="match status" value="1"/>
</dbReference>
<dbReference type="PANTHER" id="PTHR31286">
    <property type="entry name" value="GLYCINE-RICH CELL WALL STRUCTURAL PROTEIN 1.8-LIKE"/>
    <property type="match status" value="1"/>
</dbReference>
<dbReference type="AlphaFoldDB" id="A0A822XS96"/>
<sequence>MIGNDFFLIIFSSQRDYDKVLKNGPWMVNGKYLVLVPWKPGFNPLKAKLESVDIWVRLPGLPIECWSRDDLEVILQNVGEVLKLDDTIEMSRTLYLRICVRVNLTKPFILEIPLTSEEERNSINVFYENFFDLCINCGWRGHKAYECPKAKQNVNNQDGWVIVNRRKKINFHKKVPSNMRAGVPRTQQGKVLDQ</sequence>
<dbReference type="GO" id="GO:0003676">
    <property type="term" value="F:nucleic acid binding"/>
    <property type="evidence" value="ECO:0007669"/>
    <property type="project" value="InterPro"/>
</dbReference>
<dbReference type="InterPro" id="IPR025558">
    <property type="entry name" value="DUF4283"/>
</dbReference>
<comment type="caution">
    <text evidence="3">The sequence shown here is derived from an EMBL/GenBank/DDBJ whole genome shotgun (WGS) entry which is preliminary data.</text>
</comment>